<accession>A0ABQ9M4S8</accession>
<reference evidence="1 2" key="1">
    <citation type="journal article" date="2023" name="Plant Biotechnol. J.">
        <title>Chromosome-level wild Hevea brasiliensis genome provides new tools for genomic-assisted breeding and valuable loci to elevate rubber yield.</title>
        <authorList>
            <person name="Cheng H."/>
            <person name="Song X."/>
            <person name="Hu Y."/>
            <person name="Wu T."/>
            <person name="Yang Q."/>
            <person name="An Z."/>
            <person name="Feng S."/>
            <person name="Deng Z."/>
            <person name="Wu W."/>
            <person name="Zeng X."/>
            <person name="Tu M."/>
            <person name="Wang X."/>
            <person name="Huang H."/>
        </authorList>
    </citation>
    <scope>NUCLEOTIDE SEQUENCE [LARGE SCALE GENOMIC DNA]</scope>
    <source>
        <strain evidence="1">MT/VB/25A 57/8</strain>
    </source>
</reference>
<dbReference type="EMBL" id="JARPOI010000008">
    <property type="protein sequence ID" value="KAJ9174888.1"/>
    <property type="molecule type" value="Genomic_DNA"/>
</dbReference>
<dbReference type="PANTHER" id="PTHR45181:SF4">
    <property type="entry name" value="HEAT SHOCK PROTEIN DNAJ WITH TETRATRICOPEPTIDE REPEAT-CONTAINING PROTEIN"/>
    <property type="match status" value="1"/>
</dbReference>
<protein>
    <submittedName>
        <fullName evidence="1">Uncharacterized protein</fullName>
    </submittedName>
</protein>
<dbReference type="Proteomes" id="UP001174677">
    <property type="component" value="Chromosome 8"/>
</dbReference>
<evidence type="ECO:0000313" key="2">
    <source>
        <dbReference type="Proteomes" id="UP001174677"/>
    </source>
</evidence>
<evidence type="ECO:0000313" key="1">
    <source>
        <dbReference type="EMBL" id="KAJ9174888.1"/>
    </source>
</evidence>
<keyword evidence="2" id="KW-1185">Reference proteome</keyword>
<comment type="caution">
    <text evidence="1">The sequence shown here is derived from an EMBL/GenBank/DDBJ whole genome shotgun (WGS) entry which is preliminary data.</text>
</comment>
<dbReference type="PANTHER" id="PTHR45181">
    <property type="entry name" value="HEAT SHOCK PROTEIN DNAJ WITH TETRATRICOPEPTIDE REPEAT-CONTAINING PROTEIN"/>
    <property type="match status" value="1"/>
</dbReference>
<name>A0ABQ9M4S8_HEVBR</name>
<sequence>MHEYFKKCLQLGSDSVDRKIAVEASEGLQKAQLCEQTFDSAEQNSPLIDADCQSADLDSSEHMKNSFSLWRSHLTFKSYFYLGKLEEAIGSLEKQEELIAKRVNHTPYSYGITLILIFPV</sequence>
<organism evidence="1 2">
    <name type="scientific">Hevea brasiliensis</name>
    <name type="common">Para rubber tree</name>
    <name type="synonym">Siphonia brasiliensis</name>
    <dbReference type="NCBI Taxonomy" id="3981"/>
    <lineage>
        <taxon>Eukaryota</taxon>
        <taxon>Viridiplantae</taxon>
        <taxon>Streptophyta</taxon>
        <taxon>Embryophyta</taxon>
        <taxon>Tracheophyta</taxon>
        <taxon>Spermatophyta</taxon>
        <taxon>Magnoliopsida</taxon>
        <taxon>eudicotyledons</taxon>
        <taxon>Gunneridae</taxon>
        <taxon>Pentapetalae</taxon>
        <taxon>rosids</taxon>
        <taxon>fabids</taxon>
        <taxon>Malpighiales</taxon>
        <taxon>Euphorbiaceae</taxon>
        <taxon>Crotonoideae</taxon>
        <taxon>Micrandreae</taxon>
        <taxon>Hevea</taxon>
    </lineage>
</organism>
<gene>
    <name evidence="1" type="ORF">P3X46_013488</name>
</gene>
<proteinExistence type="predicted"/>